<keyword evidence="3" id="KW-1185">Reference proteome</keyword>
<dbReference type="Pfam" id="PF14014">
    <property type="entry name" value="DUF4230"/>
    <property type="match status" value="1"/>
</dbReference>
<organism evidence="2 3">
    <name type="scientific">Sporanaerobacter acetigenes DSM 13106</name>
    <dbReference type="NCBI Taxonomy" id="1123281"/>
    <lineage>
        <taxon>Bacteria</taxon>
        <taxon>Bacillati</taxon>
        <taxon>Bacillota</taxon>
        <taxon>Tissierellia</taxon>
        <taxon>Tissierellales</taxon>
        <taxon>Sporanaerobacteraceae</taxon>
        <taxon>Sporanaerobacter</taxon>
    </lineage>
</organism>
<proteinExistence type="predicted"/>
<evidence type="ECO:0000256" key="1">
    <source>
        <dbReference type="SAM" id="Phobius"/>
    </source>
</evidence>
<reference evidence="2 3" key="1">
    <citation type="submission" date="2016-11" db="EMBL/GenBank/DDBJ databases">
        <authorList>
            <person name="Jaros S."/>
            <person name="Januszkiewicz K."/>
            <person name="Wedrychowicz H."/>
        </authorList>
    </citation>
    <scope>NUCLEOTIDE SEQUENCE [LARGE SCALE GENOMIC DNA]</scope>
    <source>
        <strain evidence="2 3">DSM 13106</strain>
    </source>
</reference>
<protein>
    <recommendedName>
        <fullName evidence="4">DUF4230 domain-containing protein</fullName>
    </recommendedName>
</protein>
<dbReference type="RefSeq" id="WP_072744298.1">
    <property type="nucleotide sequence ID" value="NZ_FQXR01000006.1"/>
</dbReference>
<evidence type="ECO:0000313" key="2">
    <source>
        <dbReference type="EMBL" id="SHH97470.1"/>
    </source>
</evidence>
<keyword evidence="1" id="KW-0472">Membrane</keyword>
<dbReference type="STRING" id="1123281.SAMN02745180_01639"/>
<dbReference type="EMBL" id="FQXR01000006">
    <property type="protein sequence ID" value="SHH97470.1"/>
    <property type="molecule type" value="Genomic_DNA"/>
</dbReference>
<accession>A0A1M5XCD6</accession>
<sequence>MFKKKSKKYYFTIFLICLAIVTGLFFYFKSLVTKKTSILSDTLEEQVSKILELSTVKYNYTNVVSYRDNKKFNEMNIPFTSKGFLIKYSGYIKAGIDLETVEVNVKDKKSVEIVLDKPKVFDNVINEEDVYVYDEKESIFNQLKIEDLYDVLVKEKKNMEEEVINKGLLNEAQKNAEEILNSFLQNMGFENIKILFK</sequence>
<dbReference type="InterPro" id="IPR025324">
    <property type="entry name" value="DUF4230"/>
</dbReference>
<name>A0A1M5XCD6_9FIRM</name>
<evidence type="ECO:0008006" key="4">
    <source>
        <dbReference type="Google" id="ProtNLM"/>
    </source>
</evidence>
<gene>
    <name evidence="2" type="ORF">SAMN02745180_01639</name>
</gene>
<dbReference type="Proteomes" id="UP000184389">
    <property type="component" value="Unassembled WGS sequence"/>
</dbReference>
<evidence type="ECO:0000313" key="3">
    <source>
        <dbReference type="Proteomes" id="UP000184389"/>
    </source>
</evidence>
<keyword evidence="1" id="KW-1133">Transmembrane helix</keyword>
<dbReference type="OrthoDB" id="359931at2"/>
<keyword evidence="1" id="KW-0812">Transmembrane</keyword>
<dbReference type="AlphaFoldDB" id="A0A1M5XCD6"/>
<feature type="transmembrane region" description="Helical" evidence="1">
    <location>
        <begin position="9"/>
        <end position="28"/>
    </location>
</feature>